<evidence type="ECO:0008006" key="7">
    <source>
        <dbReference type="Google" id="ProtNLM"/>
    </source>
</evidence>
<organism evidence="2 6">
    <name type="scientific">Macrostomum lignano</name>
    <dbReference type="NCBI Taxonomy" id="282301"/>
    <lineage>
        <taxon>Eukaryota</taxon>
        <taxon>Metazoa</taxon>
        <taxon>Spiralia</taxon>
        <taxon>Lophotrochozoa</taxon>
        <taxon>Platyhelminthes</taxon>
        <taxon>Rhabditophora</taxon>
        <taxon>Macrostomorpha</taxon>
        <taxon>Macrostomida</taxon>
        <taxon>Macrostomidae</taxon>
        <taxon>Macrostomum</taxon>
    </lineage>
</organism>
<dbReference type="EMBL" id="NIVC01004279">
    <property type="protein sequence ID" value="PAA47953.1"/>
    <property type="molecule type" value="Genomic_DNA"/>
</dbReference>
<evidence type="ECO:0000256" key="1">
    <source>
        <dbReference type="SAM" id="Phobius"/>
    </source>
</evidence>
<evidence type="ECO:0000313" key="2">
    <source>
        <dbReference type="EMBL" id="PAA47953.1"/>
    </source>
</evidence>
<name>A0A267DFA6_9PLAT</name>
<keyword evidence="1" id="KW-0812">Transmembrane</keyword>
<dbReference type="EMBL" id="NIVC01000126">
    <property type="protein sequence ID" value="PAA90115.1"/>
    <property type="molecule type" value="Genomic_DNA"/>
</dbReference>
<feature type="transmembrane region" description="Helical" evidence="1">
    <location>
        <begin position="69"/>
        <end position="90"/>
    </location>
</feature>
<keyword evidence="1" id="KW-0472">Membrane</keyword>
<sequence>MNRILKLASLVATRQSRRALCHHGHHEKHVGIYHSYTEAARSISMNEIIQPTMKYSEGYAHFNAKYNKVFGAGLIVAATTVIIMLGSGYFRVPTHKPMKNTEEGLKFLDYPHEGYH</sequence>
<dbReference type="EMBL" id="NIVC01001614">
    <property type="protein sequence ID" value="PAA65826.1"/>
    <property type="molecule type" value="Genomic_DNA"/>
</dbReference>
<keyword evidence="1" id="KW-1133">Transmembrane helix</keyword>
<accession>A0A267DFA6</accession>
<dbReference type="AlphaFoldDB" id="A0A267DFA6"/>
<proteinExistence type="predicted"/>
<evidence type="ECO:0000313" key="5">
    <source>
        <dbReference type="EMBL" id="PAA90115.1"/>
    </source>
</evidence>
<comment type="caution">
    <text evidence="2">The sequence shown here is derived from an EMBL/GenBank/DDBJ whole genome shotgun (WGS) entry which is preliminary data.</text>
</comment>
<evidence type="ECO:0000313" key="6">
    <source>
        <dbReference type="Proteomes" id="UP000215902"/>
    </source>
</evidence>
<gene>
    <name evidence="2" type="ORF">BOX15_Mlig015429g10</name>
    <name evidence="3" type="ORF">BOX15_Mlig015429g7</name>
    <name evidence="5" type="ORF">BOX15_Mlig029636g1</name>
    <name evidence="4" type="ORF">BOX15_Mlig029636g4</name>
</gene>
<dbReference type="EMBL" id="NIVC01000814">
    <property type="protein sequence ID" value="PAA76554.1"/>
    <property type="molecule type" value="Genomic_DNA"/>
</dbReference>
<evidence type="ECO:0000313" key="4">
    <source>
        <dbReference type="EMBL" id="PAA76554.1"/>
    </source>
</evidence>
<evidence type="ECO:0000313" key="3">
    <source>
        <dbReference type="EMBL" id="PAA65826.1"/>
    </source>
</evidence>
<keyword evidence="6" id="KW-1185">Reference proteome</keyword>
<dbReference type="Proteomes" id="UP000215902">
    <property type="component" value="Unassembled WGS sequence"/>
</dbReference>
<reference evidence="2 6" key="1">
    <citation type="submission" date="2017-06" db="EMBL/GenBank/DDBJ databases">
        <title>A platform for efficient transgenesis in Macrostomum lignano, a flatworm model organism for stem cell research.</title>
        <authorList>
            <person name="Berezikov E."/>
        </authorList>
    </citation>
    <scope>NUCLEOTIDE SEQUENCE [LARGE SCALE GENOMIC DNA]</scope>
    <source>
        <strain evidence="2">DV1</strain>
        <tissue evidence="2">Whole organism</tissue>
    </source>
</reference>
<protein>
    <recommendedName>
        <fullName evidence="7">Deltameth_res domain-containing protein</fullName>
    </recommendedName>
</protein>